<accession>A0A1F6GLU2</accession>
<evidence type="ECO:0000313" key="8">
    <source>
        <dbReference type="EMBL" id="OGG99083.1"/>
    </source>
</evidence>
<dbReference type="GO" id="GO:0022627">
    <property type="term" value="C:cytosolic small ribosomal subunit"/>
    <property type="evidence" value="ECO:0007669"/>
    <property type="project" value="TreeGrafter"/>
</dbReference>
<dbReference type="PANTHER" id="PTHR12534">
    <property type="entry name" value="30S RIBOSOMAL PROTEIN S2 PROKARYOTIC AND ORGANELLAR"/>
    <property type="match status" value="1"/>
</dbReference>
<protein>
    <recommendedName>
        <fullName evidence="4 5">Small ribosomal subunit protein uS2</fullName>
    </recommendedName>
</protein>
<evidence type="ECO:0000256" key="6">
    <source>
        <dbReference type="RuleBase" id="RU003631"/>
    </source>
</evidence>
<gene>
    <name evidence="5" type="primary">rpsB</name>
    <name evidence="8" type="ORF">A2557_10005</name>
</gene>
<name>A0A1F6GLU2_9PROT</name>
<dbReference type="PRINTS" id="PR00395">
    <property type="entry name" value="RIBOSOMALS2"/>
</dbReference>
<keyword evidence="3 5" id="KW-0687">Ribonucleoprotein</keyword>
<dbReference type="EMBL" id="MFNF01000061">
    <property type="protein sequence ID" value="OGG99083.1"/>
    <property type="molecule type" value="Genomic_DNA"/>
</dbReference>
<organism evidence="8 9">
    <name type="scientific">Candidatus Lambdaproteobacteria bacterium RIFOXYD2_FULL_56_26</name>
    <dbReference type="NCBI Taxonomy" id="1817773"/>
    <lineage>
        <taxon>Bacteria</taxon>
        <taxon>Pseudomonadati</taxon>
        <taxon>Pseudomonadota</taxon>
        <taxon>Candidatus Lambdaproteobacteria</taxon>
    </lineage>
</organism>
<dbReference type="NCBIfam" id="TIGR01011">
    <property type="entry name" value="rpsB_bact"/>
    <property type="match status" value="1"/>
</dbReference>
<sequence>MAVISMKSLFEAGVHYGHKTERWHPKMKDYIYGQKAGIYILDLRKSMQALKDVYNYVYNISSNGGKILFVGTKFQAREIIAEQALGSGNYFVNLRWLGGMMTNFQTVKASIAKLKEIEEMSGPDGDYPGIIKKEAVRFEKERKKLEAVLGGIRDLKKPPAAVFIIDLKRESIALKEAKTLGIPVIAVVDSNCDPRGVDFVIPGNDDSAHAIELYCSVISAASLEGRKAYESKGGVVDRIEDAEEEEDGTEETEEGTPEA</sequence>
<dbReference type="InterPro" id="IPR005706">
    <property type="entry name" value="Ribosomal_uS2_bac/mit/plastid"/>
</dbReference>
<dbReference type="GO" id="GO:0006412">
    <property type="term" value="P:translation"/>
    <property type="evidence" value="ECO:0007669"/>
    <property type="project" value="UniProtKB-UniRule"/>
</dbReference>
<evidence type="ECO:0000256" key="4">
    <source>
        <dbReference type="ARBA" id="ARBA00035256"/>
    </source>
</evidence>
<dbReference type="Pfam" id="PF00318">
    <property type="entry name" value="Ribosomal_S2"/>
    <property type="match status" value="1"/>
</dbReference>
<feature type="compositionally biased region" description="Acidic residues" evidence="7">
    <location>
        <begin position="240"/>
        <end position="259"/>
    </location>
</feature>
<dbReference type="SUPFAM" id="SSF52313">
    <property type="entry name" value="Ribosomal protein S2"/>
    <property type="match status" value="1"/>
</dbReference>
<dbReference type="GO" id="GO:0003735">
    <property type="term" value="F:structural constituent of ribosome"/>
    <property type="evidence" value="ECO:0007669"/>
    <property type="project" value="InterPro"/>
</dbReference>
<evidence type="ECO:0000256" key="3">
    <source>
        <dbReference type="ARBA" id="ARBA00023274"/>
    </source>
</evidence>
<proteinExistence type="inferred from homology"/>
<dbReference type="Proteomes" id="UP000177583">
    <property type="component" value="Unassembled WGS sequence"/>
</dbReference>
<keyword evidence="2 5" id="KW-0689">Ribosomal protein</keyword>
<dbReference type="CDD" id="cd01425">
    <property type="entry name" value="RPS2"/>
    <property type="match status" value="1"/>
</dbReference>
<evidence type="ECO:0000256" key="5">
    <source>
        <dbReference type="HAMAP-Rule" id="MF_00291"/>
    </source>
</evidence>
<comment type="similarity">
    <text evidence="1 5 6">Belongs to the universal ribosomal protein uS2 family.</text>
</comment>
<dbReference type="Gene3D" id="3.40.50.10490">
    <property type="entry name" value="Glucose-6-phosphate isomerase like protein, domain 1"/>
    <property type="match status" value="1"/>
</dbReference>
<evidence type="ECO:0000256" key="7">
    <source>
        <dbReference type="SAM" id="MobiDB-lite"/>
    </source>
</evidence>
<comment type="caution">
    <text evidence="8">The sequence shown here is derived from an EMBL/GenBank/DDBJ whole genome shotgun (WGS) entry which is preliminary data.</text>
</comment>
<dbReference type="InterPro" id="IPR001865">
    <property type="entry name" value="Ribosomal_uS2"/>
</dbReference>
<dbReference type="HAMAP" id="MF_00291_B">
    <property type="entry name" value="Ribosomal_uS2_B"/>
    <property type="match status" value="1"/>
</dbReference>
<dbReference type="InterPro" id="IPR018130">
    <property type="entry name" value="Ribosomal_uS2_CS"/>
</dbReference>
<dbReference type="PROSITE" id="PS00963">
    <property type="entry name" value="RIBOSOMAL_S2_2"/>
    <property type="match status" value="1"/>
</dbReference>
<feature type="region of interest" description="Disordered" evidence="7">
    <location>
        <begin position="231"/>
        <end position="259"/>
    </location>
</feature>
<dbReference type="InterPro" id="IPR023591">
    <property type="entry name" value="Ribosomal_uS2_flav_dom_sf"/>
</dbReference>
<dbReference type="Gene3D" id="1.10.287.610">
    <property type="entry name" value="Helix hairpin bin"/>
    <property type="match status" value="1"/>
</dbReference>
<evidence type="ECO:0000256" key="1">
    <source>
        <dbReference type="ARBA" id="ARBA00006242"/>
    </source>
</evidence>
<reference evidence="8 9" key="1">
    <citation type="journal article" date="2016" name="Nat. Commun.">
        <title>Thousands of microbial genomes shed light on interconnected biogeochemical processes in an aquifer system.</title>
        <authorList>
            <person name="Anantharaman K."/>
            <person name="Brown C.T."/>
            <person name="Hug L.A."/>
            <person name="Sharon I."/>
            <person name="Castelle C.J."/>
            <person name="Probst A.J."/>
            <person name="Thomas B.C."/>
            <person name="Singh A."/>
            <person name="Wilkins M.J."/>
            <person name="Karaoz U."/>
            <person name="Brodie E.L."/>
            <person name="Williams K.H."/>
            <person name="Hubbard S.S."/>
            <person name="Banfield J.F."/>
        </authorList>
    </citation>
    <scope>NUCLEOTIDE SEQUENCE [LARGE SCALE GENOMIC DNA]</scope>
</reference>
<evidence type="ECO:0000256" key="2">
    <source>
        <dbReference type="ARBA" id="ARBA00022980"/>
    </source>
</evidence>
<dbReference type="AlphaFoldDB" id="A0A1F6GLU2"/>
<dbReference type="PANTHER" id="PTHR12534:SF0">
    <property type="entry name" value="SMALL RIBOSOMAL SUBUNIT PROTEIN US2M"/>
    <property type="match status" value="1"/>
</dbReference>
<evidence type="ECO:0000313" key="9">
    <source>
        <dbReference type="Proteomes" id="UP000177583"/>
    </source>
</evidence>